<accession>A0A0L0VC23</accession>
<name>A0A0L0VC23_9BASI</name>
<dbReference type="AlphaFoldDB" id="A0A0L0VC23"/>
<dbReference type="OrthoDB" id="2506798at2759"/>
<feature type="compositionally biased region" description="Pro residues" evidence="1">
    <location>
        <begin position="1"/>
        <end position="13"/>
    </location>
</feature>
<keyword evidence="3" id="KW-1185">Reference proteome</keyword>
<evidence type="ECO:0000313" key="3">
    <source>
        <dbReference type="Proteomes" id="UP000054564"/>
    </source>
</evidence>
<sequence length="317" mass="33534">MSLTPPPPPPPHRPSSGTVPSGCKTPKLNILPGASRRLSSNLSPSGQSTTAPSPNQLREILADITKQVNNSPHPIRSINGFMRPSLRETGPVTRSRSMLHLINTRSSLTPRATRANTPVRDENHSPLLPPTTPRTPFTNHFNNNSSSSSSPPHHRSPISNENQASSSRTPAHPIAPLRYRTLSSVASSIASSSNPLSSSSNSSTPSSPSTTSEESTRPPPTPSSHPSLRLRPHSSNPASSVTSSTPPLTPASSLTSTTTPSHSLGTTTGVITHGINTPRERRSADQLDSPDTVGFLPSPTGSIAKRRRRNPSSLGRL</sequence>
<feature type="compositionally biased region" description="Polar residues" evidence="1">
    <location>
        <begin position="103"/>
        <end position="116"/>
    </location>
</feature>
<gene>
    <name evidence="2" type="ORF">PSTG_09815</name>
</gene>
<evidence type="ECO:0000313" key="2">
    <source>
        <dbReference type="EMBL" id="KNE96830.1"/>
    </source>
</evidence>
<dbReference type="EMBL" id="AJIL01000076">
    <property type="protein sequence ID" value="KNE96830.1"/>
    <property type="molecule type" value="Genomic_DNA"/>
</dbReference>
<feature type="region of interest" description="Disordered" evidence="1">
    <location>
        <begin position="68"/>
        <end position="172"/>
    </location>
</feature>
<feature type="compositionally biased region" description="Low complexity" evidence="1">
    <location>
        <begin position="190"/>
        <end position="213"/>
    </location>
</feature>
<organism evidence="2 3">
    <name type="scientific">Puccinia striiformis f. sp. tritici PST-78</name>
    <dbReference type="NCBI Taxonomy" id="1165861"/>
    <lineage>
        <taxon>Eukaryota</taxon>
        <taxon>Fungi</taxon>
        <taxon>Dikarya</taxon>
        <taxon>Basidiomycota</taxon>
        <taxon>Pucciniomycotina</taxon>
        <taxon>Pucciniomycetes</taxon>
        <taxon>Pucciniales</taxon>
        <taxon>Pucciniaceae</taxon>
        <taxon>Puccinia</taxon>
    </lineage>
</organism>
<feature type="compositionally biased region" description="Polar residues" evidence="1">
    <location>
        <begin position="37"/>
        <end position="54"/>
    </location>
</feature>
<proteinExistence type="predicted"/>
<feature type="compositionally biased region" description="Low complexity" evidence="1">
    <location>
        <begin position="134"/>
        <end position="151"/>
    </location>
</feature>
<reference evidence="3" key="1">
    <citation type="submission" date="2014-03" db="EMBL/GenBank/DDBJ databases">
        <title>The Genome Sequence of Puccinia striiformis f. sp. tritici PST-78.</title>
        <authorList>
            <consortium name="The Broad Institute Genome Sequencing Platform"/>
            <person name="Cuomo C."/>
            <person name="Hulbert S."/>
            <person name="Chen X."/>
            <person name="Walker B."/>
            <person name="Young S.K."/>
            <person name="Zeng Q."/>
            <person name="Gargeya S."/>
            <person name="Fitzgerald M."/>
            <person name="Haas B."/>
            <person name="Abouelleil A."/>
            <person name="Alvarado L."/>
            <person name="Arachchi H.M."/>
            <person name="Berlin A.M."/>
            <person name="Chapman S.B."/>
            <person name="Goldberg J."/>
            <person name="Griggs A."/>
            <person name="Gujja S."/>
            <person name="Hansen M."/>
            <person name="Howarth C."/>
            <person name="Imamovic A."/>
            <person name="Larimer J."/>
            <person name="McCowan C."/>
            <person name="Montmayeur A."/>
            <person name="Murphy C."/>
            <person name="Neiman D."/>
            <person name="Pearson M."/>
            <person name="Priest M."/>
            <person name="Roberts A."/>
            <person name="Saif S."/>
            <person name="Shea T."/>
            <person name="Sisk P."/>
            <person name="Sykes S."/>
            <person name="Wortman J."/>
            <person name="Nusbaum C."/>
            <person name="Birren B."/>
        </authorList>
    </citation>
    <scope>NUCLEOTIDE SEQUENCE [LARGE SCALE GENOMIC DNA]</scope>
    <source>
        <strain evidence="3">race PST-78</strain>
    </source>
</reference>
<feature type="region of interest" description="Disordered" evidence="1">
    <location>
        <begin position="1"/>
        <end position="54"/>
    </location>
</feature>
<feature type="region of interest" description="Disordered" evidence="1">
    <location>
        <begin position="190"/>
        <end position="317"/>
    </location>
</feature>
<dbReference type="Proteomes" id="UP000054564">
    <property type="component" value="Unassembled WGS sequence"/>
</dbReference>
<evidence type="ECO:0000256" key="1">
    <source>
        <dbReference type="SAM" id="MobiDB-lite"/>
    </source>
</evidence>
<feature type="compositionally biased region" description="Low complexity" evidence="1">
    <location>
        <begin position="224"/>
        <end position="269"/>
    </location>
</feature>
<comment type="caution">
    <text evidence="2">The sequence shown here is derived from an EMBL/GenBank/DDBJ whole genome shotgun (WGS) entry which is preliminary data.</text>
</comment>
<protein>
    <submittedName>
        <fullName evidence="2">Uncharacterized protein</fullName>
    </submittedName>
</protein>